<evidence type="ECO:0000313" key="1">
    <source>
        <dbReference type="EMBL" id="ADF64969.1"/>
    </source>
</evidence>
<geneLocation type="plasmid" evidence="1 2">
    <name>pECL_B</name>
</geneLocation>
<gene>
    <name evidence="1" type="ordered locus">ECL_B007</name>
</gene>
<accession>A0A0H3CUK3</accession>
<keyword evidence="1" id="KW-0614">Plasmid</keyword>
<organism evidence="1 2">
    <name type="scientific">Enterobacter cloacae subsp. cloacae (strain ATCC 13047 / DSM 30054 / NBRC 13535 / NCTC 10005 / WDCM 00083 / NCDC 279-56)</name>
    <dbReference type="NCBI Taxonomy" id="716541"/>
    <lineage>
        <taxon>Bacteria</taxon>
        <taxon>Pseudomonadati</taxon>
        <taxon>Pseudomonadota</taxon>
        <taxon>Gammaproteobacteria</taxon>
        <taxon>Enterobacterales</taxon>
        <taxon>Enterobacteriaceae</taxon>
        <taxon>Enterobacter</taxon>
        <taxon>Enterobacter cloacae complex</taxon>
    </lineage>
</organism>
<reference evidence="1 2" key="1">
    <citation type="journal article" date="2010" name="J. Bacteriol.">
        <title>Complete genome sequence of Enterobacter cloacae subsp. cloacae type strain ATCC 13047.</title>
        <authorList>
            <person name="Ren Y."/>
            <person name="Ren Y."/>
            <person name="Zhou Z."/>
            <person name="Guo X."/>
            <person name="Li Y."/>
            <person name="Feng L."/>
            <person name="Wang L."/>
        </authorList>
    </citation>
    <scope>NUCLEOTIDE SEQUENCE [LARGE SCALE GENOMIC DNA]</scope>
    <source>
        <strain evidence="2">ATCC 13047 / DSM 30054 / NBRC 13535 / NCTC 10005 / WDCM 00083 / NCDC 279-56</strain>
        <plasmid evidence="1">pECL_B</plasmid>
    </source>
</reference>
<dbReference type="HOGENOM" id="CLU_171687_0_0_6"/>
<protein>
    <submittedName>
        <fullName evidence="1">Uncharacterized protein</fullName>
    </submittedName>
</protein>
<dbReference type="Proteomes" id="UP000002363">
    <property type="component" value="Plasmid pECL_B"/>
</dbReference>
<dbReference type="AlphaFoldDB" id="A0A0H3CUK3"/>
<dbReference type="KEGG" id="enc:ECL_B007"/>
<keyword evidence="2" id="KW-1185">Reference proteome</keyword>
<sequence>MNRAGFTIIINRNRALSPSGHPPLSGKEYFMSTQNSLNTRNMLARNIYVGLQILLDGKFFTVTQVEKGEYCGQEVIEIDFEWPENCDVLHAGFYTPGEVVKVHSSSNQVLCI</sequence>
<dbReference type="EMBL" id="CP001920">
    <property type="protein sequence ID" value="ADF64969.1"/>
    <property type="molecule type" value="Genomic_DNA"/>
</dbReference>
<dbReference type="PATRIC" id="fig|716541.4.peg.230"/>
<dbReference type="EnsemblBacteria" id="ADF64969">
    <property type="protein sequence ID" value="ADF64969"/>
    <property type="gene ID" value="ECL_B007"/>
</dbReference>
<evidence type="ECO:0000313" key="2">
    <source>
        <dbReference type="Proteomes" id="UP000002363"/>
    </source>
</evidence>
<name>A0A0H3CUK3_ENTCC</name>
<proteinExistence type="predicted"/>